<proteinExistence type="predicted"/>
<organism evidence="1 2">
    <name type="scientific">Dovyalis caffra</name>
    <dbReference type="NCBI Taxonomy" id="77055"/>
    <lineage>
        <taxon>Eukaryota</taxon>
        <taxon>Viridiplantae</taxon>
        <taxon>Streptophyta</taxon>
        <taxon>Embryophyta</taxon>
        <taxon>Tracheophyta</taxon>
        <taxon>Spermatophyta</taxon>
        <taxon>Magnoliopsida</taxon>
        <taxon>eudicotyledons</taxon>
        <taxon>Gunneridae</taxon>
        <taxon>Pentapetalae</taxon>
        <taxon>rosids</taxon>
        <taxon>fabids</taxon>
        <taxon>Malpighiales</taxon>
        <taxon>Salicaceae</taxon>
        <taxon>Flacourtieae</taxon>
        <taxon>Dovyalis</taxon>
    </lineage>
</organism>
<keyword evidence="2" id="KW-1185">Reference proteome</keyword>
<name>A0AAV1RIV5_9ROSI</name>
<comment type="caution">
    <text evidence="1">The sequence shown here is derived from an EMBL/GenBank/DDBJ whole genome shotgun (WGS) entry which is preliminary data.</text>
</comment>
<evidence type="ECO:0000313" key="1">
    <source>
        <dbReference type="EMBL" id="CAK7336142.1"/>
    </source>
</evidence>
<evidence type="ECO:0000313" key="2">
    <source>
        <dbReference type="Proteomes" id="UP001314170"/>
    </source>
</evidence>
<gene>
    <name evidence="1" type="ORF">DCAF_LOCUS11148</name>
</gene>
<accession>A0AAV1RIV5</accession>
<reference evidence="1 2" key="1">
    <citation type="submission" date="2024-01" db="EMBL/GenBank/DDBJ databases">
        <authorList>
            <person name="Waweru B."/>
        </authorList>
    </citation>
    <scope>NUCLEOTIDE SEQUENCE [LARGE SCALE GENOMIC DNA]</scope>
</reference>
<dbReference type="AlphaFoldDB" id="A0AAV1RIV5"/>
<protein>
    <submittedName>
        <fullName evidence="1">Uncharacterized protein</fullName>
    </submittedName>
</protein>
<sequence>MFLPREITSTYIFQERQAENIIDDFGMNYETKMSQQNETIVVTAMIQYGLDMQATGWQRLETGGIGRTIGVLELVFQD</sequence>
<dbReference type="EMBL" id="CAWUPB010000994">
    <property type="protein sequence ID" value="CAK7336142.1"/>
    <property type="molecule type" value="Genomic_DNA"/>
</dbReference>
<dbReference type="Proteomes" id="UP001314170">
    <property type="component" value="Unassembled WGS sequence"/>
</dbReference>